<gene>
    <name evidence="1" type="ORF">OPT61_g4910</name>
</gene>
<reference evidence="1" key="1">
    <citation type="submission" date="2022-11" db="EMBL/GenBank/DDBJ databases">
        <title>Genome Sequence of Boeremia exigua.</title>
        <authorList>
            <person name="Buettner E."/>
        </authorList>
    </citation>
    <scope>NUCLEOTIDE SEQUENCE</scope>
    <source>
        <strain evidence="1">CU02</strain>
    </source>
</reference>
<proteinExistence type="predicted"/>
<comment type="caution">
    <text evidence="1">The sequence shown here is derived from an EMBL/GenBank/DDBJ whole genome shotgun (WGS) entry which is preliminary data.</text>
</comment>
<dbReference type="EMBL" id="JAPHNI010000296">
    <property type="protein sequence ID" value="KAJ8112808.1"/>
    <property type="molecule type" value="Genomic_DNA"/>
</dbReference>
<evidence type="ECO:0000313" key="2">
    <source>
        <dbReference type="Proteomes" id="UP001153331"/>
    </source>
</evidence>
<evidence type="ECO:0000313" key="1">
    <source>
        <dbReference type="EMBL" id="KAJ8112808.1"/>
    </source>
</evidence>
<organism evidence="1 2">
    <name type="scientific">Boeremia exigua</name>
    <dbReference type="NCBI Taxonomy" id="749465"/>
    <lineage>
        <taxon>Eukaryota</taxon>
        <taxon>Fungi</taxon>
        <taxon>Dikarya</taxon>
        <taxon>Ascomycota</taxon>
        <taxon>Pezizomycotina</taxon>
        <taxon>Dothideomycetes</taxon>
        <taxon>Pleosporomycetidae</taxon>
        <taxon>Pleosporales</taxon>
        <taxon>Pleosporineae</taxon>
        <taxon>Didymellaceae</taxon>
        <taxon>Boeremia</taxon>
    </lineage>
</organism>
<protein>
    <submittedName>
        <fullName evidence="1">Uncharacterized protein</fullName>
    </submittedName>
</protein>
<sequence>MFLLSNIWLAALFFHQLGAAAHTYTIDQSCLNQFPETGDGFQETFNEVTYQAGQFAEALTLRDTRYNDIMKWFFGFDVNSEYTFYVIELYLQIASLKPETGDHGNALVHDQARWVAVDDHRKKIPMPSDPAVMKVTRVVDEANDSIQLADKVFQDMEGTAAMTRTTIGEQLLISPTISILGLDSIWEDVTHETSKQNSDRATIDFMSATFTQKKRLPPTWRRLAKKKLSGRGIIFLEPSPALILTHELSHIHAIGALTMKLDGQSVAYEGGLDWHGPDSLMGYYLQEKGRTLADQLENNVQFTLRNPDSYAYALTLFALFGKQWRPYWDTTAKQIRLEKDKTIPLQEDWPGAKPLSKRTQAFSAKFGLRARL</sequence>
<keyword evidence="2" id="KW-1185">Reference proteome</keyword>
<dbReference type="Proteomes" id="UP001153331">
    <property type="component" value="Unassembled WGS sequence"/>
</dbReference>
<accession>A0ACC2ICB1</accession>
<name>A0ACC2ICB1_9PLEO</name>